<feature type="transmembrane region" description="Helical" evidence="8">
    <location>
        <begin position="117"/>
        <end position="138"/>
    </location>
</feature>
<sequence length="524" mass="54339">MVFLAVFFAWPVAAILRRGLLDDAGGWDPVGALRVLGRADVLHLAAFTLGQAAASTVLTLAVGMPVAWLLARVDLPGRTLLRVLVTVPFVLPTVVVGVAFRVLLVDGGPLGWLHLDGTVWAILLAHAFFNTAVVARTVGGLWSHLDPRAEQAARSLGASPLRAFTSVTLPALAPAVASAASVVFLFCATSFGVVLVLGGSRYRTLETEVYTRTVDYLDLRTAAALSLLQLVVVLAALAVGARARRRRETALSLRPTASTARRPRGRTWFGVVGALVVVVGLLGVPPLVLVLRSFSVVGWSLDAYRGLGVSRNGATGLDALSTSLRTATDATVISVVMGLLAAVALARAHGRLGSLADGALMLPLGVSAVTVGFGFLITLGSLPGDLRTSPLLVPIAQALVATPLVVRTLLPALRSVDERLRQAAAVLGASPLRVWREVDLPLVARAVAAATGFAYVVSLGEFGATTFLARPDRPTLPVLVGTLISRPGAENTATALAAATVLVVATAAVVAVVESVRVGELGEF</sequence>
<accession>A0ABY6P4N9</accession>
<comment type="subcellular location">
    <subcellularLocation>
        <location evidence="1">Cell inner membrane</location>
        <topology evidence="1">Multi-pass membrane protein</topology>
    </subcellularLocation>
    <subcellularLocation>
        <location evidence="8">Cell membrane</location>
        <topology evidence="8">Multi-pass membrane protein</topology>
    </subcellularLocation>
</comment>
<evidence type="ECO:0000256" key="1">
    <source>
        <dbReference type="ARBA" id="ARBA00004429"/>
    </source>
</evidence>
<comment type="similarity">
    <text evidence="8">Belongs to the binding-protein-dependent transport system permease family.</text>
</comment>
<dbReference type="Gene3D" id="1.10.3720.10">
    <property type="entry name" value="MetI-like"/>
    <property type="match status" value="2"/>
</dbReference>
<keyword evidence="3" id="KW-1003">Cell membrane</keyword>
<dbReference type="CDD" id="cd06261">
    <property type="entry name" value="TM_PBP2"/>
    <property type="match status" value="2"/>
</dbReference>
<evidence type="ECO:0000256" key="2">
    <source>
        <dbReference type="ARBA" id="ARBA00022448"/>
    </source>
</evidence>
<evidence type="ECO:0000256" key="6">
    <source>
        <dbReference type="ARBA" id="ARBA00022989"/>
    </source>
</evidence>
<organism evidence="10 11">
    <name type="scientific">Rhodococcus antarcticus</name>
    <dbReference type="NCBI Taxonomy" id="2987751"/>
    <lineage>
        <taxon>Bacteria</taxon>
        <taxon>Bacillati</taxon>
        <taxon>Actinomycetota</taxon>
        <taxon>Actinomycetes</taxon>
        <taxon>Mycobacteriales</taxon>
        <taxon>Nocardiaceae</taxon>
        <taxon>Rhodococcus</taxon>
    </lineage>
</organism>
<keyword evidence="11" id="KW-1185">Reference proteome</keyword>
<evidence type="ECO:0000259" key="9">
    <source>
        <dbReference type="PROSITE" id="PS50928"/>
    </source>
</evidence>
<feature type="transmembrane region" description="Helical" evidence="8">
    <location>
        <begin position="360"/>
        <end position="379"/>
    </location>
</feature>
<dbReference type="SUPFAM" id="SSF161098">
    <property type="entry name" value="MetI-like"/>
    <property type="match status" value="2"/>
</dbReference>
<proteinExistence type="inferred from homology"/>
<evidence type="ECO:0000313" key="11">
    <source>
        <dbReference type="Proteomes" id="UP001164965"/>
    </source>
</evidence>
<dbReference type="Proteomes" id="UP001164965">
    <property type="component" value="Chromosome"/>
</dbReference>
<keyword evidence="5 8" id="KW-0812">Transmembrane</keyword>
<keyword evidence="6 8" id="KW-1133">Transmembrane helix</keyword>
<feature type="transmembrane region" description="Helical" evidence="8">
    <location>
        <begin position="45"/>
        <end position="71"/>
    </location>
</feature>
<feature type="transmembrane region" description="Helical" evidence="8">
    <location>
        <begin position="83"/>
        <end position="105"/>
    </location>
</feature>
<keyword evidence="4" id="KW-0997">Cell inner membrane</keyword>
<feature type="transmembrane region" description="Helical" evidence="8">
    <location>
        <begin position="171"/>
        <end position="199"/>
    </location>
</feature>
<dbReference type="EMBL" id="CP110615">
    <property type="protein sequence ID" value="UZJ26650.1"/>
    <property type="molecule type" value="Genomic_DNA"/>
</dbReference>
<dbReference type="PANTHER" id="PTHR43357:SF4">
    <property type="entry name" value="INNER MEMBRANE ABC TRANSPORTER PERMEASE PROTEIN YDCV"/>
    <property type="match status" value="1"/>
</dbReference>
<feature type="transmembrane region" description="Helical" evidence="8">
    <location>
        <begin position="219"/>
        <end position="239"/>
    </location>
</feature>
<evidence type="ECO:0000256" key="5">
    <source>
        <dbReference type="ARBA" id="ARBA00022692"/>
    </source>
</evidence>
<dbReference type="InterPro" id="IPR000515">
    <property type="entry name" value="MetI-like"/>
</dbReference>
<keyword evidence="2 8" id="KW-0813">Transport</keyword>
<name>A0ABY6P4N9_9NOCA</name>
<keyword evidence="7 8" id="KW-0472">Membrane</keyword>
<feature type="transmembrane region" description="Helical" evidence="8">
    <location>
        <begin position="493"/>
        <end position="513"/>
    </location>
</feature>
<gene>
    <name evidence="10" type="ORF">RHODO2019_12450</name>
</gene>
<evidence type="ECO:0000256" key="4">
    <source>
        <dbReference type="ARBA" id="ARBA00022519"/>
    </source>
</evidence>
<dbReference type="PANTHER" id="PTHR43357">
    <property type="entry name" value="INNER MEMBRANE ABC TRANSPORTER PERMEASE PROTEIN YDCV"/>
    <property type="match status" value="1"/>
</dbReference>
<evidence type="ECO:0000256" key="3">
    <source>
        <dbReference type="ARBA" id="ARBA00022475"/>
    </source>
</evidence>
<evidence type="ECO:0000313" key="10">
    <source>
        <dbReference type="EMBL" id="UZJ26650.1"/>
    </source>
</evidence>
<feature type="transmembrane region" description="Helical" evidence="8">
    <location>
        <begin position="268"/>
        <end position="291"/>
    </location>
</feature>
<dbReference type="InterPro" id="IPR035906">
    <property type="entry name" value="MetI-like_sf"/>
</dbReference>
<feature type="transmembrane region" description="Helical" evidence="8">
    <location>
        <begin position="330"/>
        <end position="348"/>
    </location>
</feature>
<feature type="domain" description="ABC transmembrane type-1" evidence="9">
    <location>
        <begin position="45"/>
        <end position="238"/>
    </location>
</feature>
<protein>
    <submittedName>
        <fullName evidence="10">Iron ABC transporter permease</fullName>
    </submittedName>
</protein>
<feature type="transmembrane region" description="Helical" evidence="8">
    <location>
        <begin position="391"/>
        <end position="410"/>
    </location>
</feature>
<evidence type="ECO:0000256" key="7">
    <source>
        <dbReference type="ARBA" id="ARBA00023136"/>
    </source>
</evidence>
<dbReference type="PROSITE" id="PS50928">
    <property type="entry name" value="ABC_TM1"/>
    <property type="match status" value="2"/>
</dbReference>
<feature type="domain" description="ABC transmembrane type-1" evidence="9">
    <location>
        <begin position="320"/>
        <end position="513"/>
    </location>
</feature>
<reference evidence="10" key="1">
    <citation type="submission" date="2022-10" db="EMBL/GenBank/DDBJ databases">
        <title>Rhodococcus sp.75.</title>
        <authorList>
            <person name="Sun M."/>
        </authorList>
    </citation>
    <scope>NUCLEOTIDE SEQUENCE</scope>
    <source>
        <strain evidence="10">75</strain>
    </source>
</reference>
<dbReference type="Pfam" id="PF00528">
    <property type="entry name" value="BPD_transp_1"/>
    <property type="match status" value="2"/>
</dbReference>
<evidence type="ECO:0000256" key="8">
    <source>
        <dbReference type="RuleBase" id="RU363032"/>
    </source>
</evidence>